<keyword evidence="3 9" id="KW-1003">Cell membrane</keyword>
<organism evidence="11 12">
    <name type="scientific">Bdellovibrio svalbardensis</name>
    <dbReference type="NCBI Taxonomy" id="2972972"/>
    <lineage>
        <taxon>Bacteria</taxon>
        <taxon>Pseudomonadati</taxon>
        <taxon>Bdellovibrionota</taxon>
        <taxon>Bdellovibrionia</taxon>
        <taxon>Bdellovibrionales</taxon>
        <taxon>Pseudobdellovibrionaceae</taxon>
        <taxon>Bdellovibrio</taxon>
    </lineage>
</organism>
<dbReference type="InterPro" id="IPR051085">
    <property type="entry name" value="MB_O-acyltransferase"/>
</dbReference>
<protein>
    <submittedName>
        <fullName evidence="11">MBOAT family protein</fullName>
    </submittedName>
</protein>
<keyword evidence="12" id="KW-1185">Reference proteome</keyword>
<feature type="transmembrane region" description="Helical" evidence="10">
    <location>
        <begin position="78"/>
        <end position="96"/>
    </location>
</feature>
<dbReference type="PIRSF" id="PIRSF500217">
    <property type="entry name" value="AlgI"/>
    <property type="match status" value="1"/>
</dbReference>
<feature type="transmembrane region" description="Helical" evidence="10">
    <location>
        <begin position="116"/>
        <end position="140"/>
    </location>
</feature>
<dbReference type="InterPro" id="IPR028362">
    <property type="entry name" value="AlgI"/>
</dbReference>
<name>A0ABT6DII2_9BACT</name>
<dbReference type="PANTHER" id="PTHR13285:SF23">
    <property type="entry name" value="TEICHOIC ACID D-ALANYLTRANSFERASE"/>
    <property type="match status" value="1"/>
</dbReference>
<keyword evidence="7 9" id="KW-0472">Membrane</keyword>
<dbReference type="EMBL" id="JANRMI010000002">
    <property type="protein sequence ID" value="MDG0816576.1"/>
    <property type="molecule type" value="Genomic_DNA"/>
</dbReference>
<feature type="transmembrane region" description="Helical" evidence="10">
    <location>
        <begin position="7"/>
        <end position="23"/>
    </location>
</feature>
<dbReference type="Proteomes" id="UP001152321">
    <property type="component" value="Unassembled WGS sequence"/>
</dbReference>
<dbReference type="RefSeq" id="WP_277578054.1">
    <property type="nucleotide sequence ID" value="NZ_JANRMI010000002.1"/>
</dbReference>
<dbReference type="Pfam" id="PF03062">
    <property type="entry name" value="MBOAT"/>
    <property type="match status" value="1"/>
</dbReference>
<feature type="transmembrane region" description="Helical" evidence="10">
    <location>
        <begin position="417"/>
        <end position="435"/>
    </location>
</feature>
<dbReference type="InterPro" id="IPR024194">
    <property type="entry name" value="Ac/AlaTfrase_AlgI/DltB"/>
</dbReference>
<evidence type="ECO:0000256" key="4">
    <source>
        <dbReference type="ARBA" id="ARBA00022679"/>
    </source>
</evidence>
<reference evidence="11" key="1">
    <citation type="submission" date="2022-08" db="EMBL/GenBank/DDBJ databases">
        <title>Novel Bdellovibrio Species Isolated from Svalbard: Designation Bdellovibrio svalbardensis.</title>
        <authorList>
            <person name="Mitchell R.J."/>
            <person name="Choi S.Y."/>
        </authorList>
    </citation>
    <scope>NUCLEOTIDE SEQUENCE</scope>
    <source>
        <strain evidence="11">PAP01</strain>
    </source>
</reference>
<dbReference type="InterPro" id="IPR004299">
    <property type="entry name" value="MBOAT_fam"/>
</dbReference>
<keyword evidence="8 9" id="KW-0012">Acyltransferase</keyword>
<evidence type="ECO:0000256" key="3">
    <source>
        <dbReference type="ARBA" id="ARBA00022475"/>
    </source>
</evidence>
<evidence type="ECO:0000313" key="11">
    <source>
        <dbReference type="EMBL" id="MDG0816576.1"/>
    </source>
</evidence>
<evidence type="ECO:0000256" key="2">
    <source>
        <dbReference type="ARBA" id="ARBA00010323"/>
    </source>
</evidence>
<feature type="transmembrane region" description="Helical" evidence="10">
    <location>
        <begin position="311"/>
        <end position="328"/>
    </location>
</feature>
<keyword evidence="6 10" id="KW-1133">Transmembrane helix</keyword>
<evidence type="ECO:0000256" key="10">
    <source>
        <dbReference type="SAM" id="Phobius"/>
    </source>
</evidence>
<keyword evidence="4 9" id="KW-0808">Transferase</keyword>
<evidence type="ECO:0000256" key="6">
    <source>
        <dbReference type="ARBA" id="ARBA00022989"/>
    </source>
</evidence>
<dbReference type="PIRSF" id="PIRSF016636">
    <property type="entry name" value="AlgI_DltB"/>
    <property type="match status" value="1"/>
</dbReference>
<evidence type="ECO:0000256" key="1">
    <source>
        <dbReference type="ARBA" id="ARBA00004651"/>
    </source>
</evidence>
<evidence type="ECO:0000256" key="7">
    <source>
        <dbReference type="ARBA" id="ARBA00023136"/>
    </source>
</evidence>
<evidence type="ECO:0000256" key="5">
    <source>
        <dbReference type="ARBA" id="ARBA00022692"/>
    </source>
</evidence>
<comment type="subcellular location">
    <subcellularLocation>
        <location evidence="1">Cell membrane</location>
        <topology evidence="1">Multi-pass membrane protein</topology>
    </subcellularLocation>
</comment>
<sequence>MLFNSYIFLFVFLPITLLGYYFLKKKLLQQWFLFFSSVAFYCYWSTTYVFLLFFTVILDFYIAKAIYNSKTQAQRKGLLLTSVIANLSILGFFKYYNFFVDSANGLVRLLGVGDAALPSLNLILPIGISFYTFQSMCYVIDVYRRTSDAHANLLSFAGYVTLFPHQISGPLVRHNKIVPQLESESTYVFQPDNFWRGCYFFIFGLAKKMMIADLIAAAVDPLIHNMPAASNLEALLAMLGYTFQLYFDFSGYSDMAVGLGLMMNIQFPQNFNSPYKSLSITEFWQRWHISLSAWLRDYLYISLGGNKTGKLNTYKNLLITMAVGGLWHGANWTYVVWGLFHGFALAIERFFKDRGWSVVRGKYLSWIWTFVLINIGWVFFRSPNFHIASIWLQKAFMLNSDRTWTLYHIALKHKDRFFVALGVAILAGFLAKNTWEFKFKPSFRNALILAFLFVICLTYMGEESPFLYFQF</sequence>
<feature type="transmembrane region" description="Helical" evidence="10">
    <location>
        <begin position="43"/>
        <end position="66"/>
    </location>
</feature>
<comment type="caution">
    <text evidence="11">The sequence shown here is derived from an EMBL/GenBank/DDBJ whole genome shotgun (WGS) entry which is preliminary data.</text>
</comment>
<proteinExistence type="inferred from homology"/>
<feature type="transmembrane region" description="Helical" evidence="10">
    <location>
        <begin position="442"/>
        <end position="461"/>
    </location>
</feature>
<comment type="similarity">
    <text evidence="2 9">Belongs to the membrane-bound acyltransferase family.</text>
</comment>
<gene>
    <name evidence="11" type="ORF">NWE73_09390</name>
</gene>
<evidence type="ECO:0000256" key="9">
    <source>
        <dbReference type="PIRNR" id="PIRNR016636"/>
    </source>
</evidence>
<evidence type="ECO:0000313" key="12">
    <source>
        <dbReference type="Proteomes" id="UP001152321"/>
    </source>
</evidence>
<keyword evidence="5 10" id="KW-0812">Transmembrane</keyword>
<accession>A0ABT6DII2</accession>
<dbReference type="PANTHER" id="PTHR13285">
    <property type="entry name" value="ACYLTRANSFERASE"/>
    <property type="match status" value="1"/>
</dbReference>
<evidence type="ECO:0000256" key="8">
    <source>
        <dbReference type="ARBA" id="ARBA00023315"/>
    </source>
</evidence>
<feature type="transmembrane region" description="Helical" evidence="10">
    <location>
        <begin position="363"/>
        <end position="380"/>
    </location>
</feature>